<reference evidence="3" key="5">
    <citation type="journal article" date="2021" name="G3 (Bethesda)">
        <title>Aegilops tauschii genome assembly Aet v5.0 features greater sequence contiguity and improved annotation.</title>
        <authorList>
            <person name="Wang L."/>
            <person name="Zhu T."/>
            <person name="Rodriguez J.C."/>
            <person name="Deal K.R."/>
            <person name="Dubcovsky J."/>
            <person name="McGuire P.E."/>
            <person name="Lux T."/>
            <person name="Spannagl M."/>
            <person name="Mayer K.F.X."/>
            <person name="Baldrich P."/>
            <person name="Meyers B.C."/>
            <person name="Huo N."/>
            <person name="Gu Y.Q."/>
            <person name="Zhou H."/>
            <person name="Devos K.M."/>
            <person name="Bennetzen J.L."/>
            <person name="Unver T."/>
            <person name="Budak H."/>
            <person name="Gulick P.J."/>
            <person name="Galiba G."/>
            <person name="Kalapos B."/>
            <person name="Nelson D.R."/>
            <person name="Li P."/>
            <person name="You F.M."/>
            <person name="Luo M.C."/>
            <person name="Dvorak J."/>
        </authorList>
    </citation>
    <scope>NUCLEOTIDE SEQUENCE [LARGE SCALE GENOMIC DNA]</scope>
    <source>
        <strain evidence="3">cv. AL8/78</strain>
    </source>
</reference>
<keyword evidence="4" id="KW-1185">Reference proteome</keyword>
<keyword evidence="2" id="KW-0472">Membrane</keyword>
<reference evidence="4" key="1">
    <citation type="journal article" date="2014" name="Science">
        <title>Ancient hybridizations among the ancestral genomes of bread wheat.</title>
        <authorList>
            <consortium name="International Wheat Genome Sequencing Consortium,"/>
            <person name="Marcussen T."/>
            <person name="Sandve S.R."/>
            <person name="Heier L."/>
            <person name="Spannagl M."/>
            <person name="Pfeifer M."/>
            <person name="Jakobsen K.S."/>
            <person name="Wulff B.B."/>
            <person name="Steuernagel B."/>
            <person name="Mayer K.F."/>
            <person name="Olsen O.A."/>
        </authorList>
    </citation>
    <scope>NUCLEOTIDE SEQUENCE [LARGE SCALE GENOMIC DNA]</scope>
    <source>
        <strain evidence="4">cv. AL8/78</strain>
    </source>
</reference>
<evidence type="ECO:0008006" key="5">
    <source>
        <dbReference type="Google" id="ProtNLM"/>
    </source>
</evidence>
<dbReference type="GO" id="GO:0016020">
    <property type="term" value="C:membrane"/>
    <property type="evidence" value="ECO:0007669"/>
    <property type="project" value="InterPro"/>
</dbReference>
<dbReference type="Proteomes" id="UP000015105">
    <property type="component" value="Chromosome 7D"/>
</dbReference>
<dbReference type="GO" id="GO:0042910">
    <property type="term" value="F:xenobiotic transmembrane transporter activity"/>
    <property type="evidence" value="ECO:0007669"/>
    <property type="project" value="InterPro"/>
</dbReference>
<evidence type="ECO:0000313" key="3">
    <source>
        <dbReference type="EnsemblPlants" id="AET7Gv20030500.11"/>
    </source>
</evidence>
<feature type="transmembrane region" description="Helical" evidence="2">
    <location>
        <begin position="109"/>
        <end position="131"/>
    </location>
</feature>
<name>A0A453QBU7_AEGTS</name>
<feature type="transmembrane region" description="Helical" evidence="2">
    <location>
        <begin position="80"/>
        <end position="103"/>
    </location>
</feature>
<feature type="transmembrane region" description="Helical" evidence="2">
    <location>
        <begin position="36"/>
        <end position="59"/>
    </location>
</feature>
<proteinExistence type="inferred from homology"/>
<reference evidence="3" key="4">
    <citation type="submission" date="2019-03" db="UniProtKB">
        <authorList>
            <consortium name="EnsemblPlants"/>
        </authorList>
    </citation>
    <scope>IDENTIFICATION</scope>
</reference>
<comment type="similarity">
    <text evidence="1">Belongs to the multi antimicrobial extrusion (MATE) (TC 2.A.66.1) family.</text>
</comment>
<dbReference type="Gramene" id="AET7Gv20030500.11">
    <property type="protein sequence ID" value="AET7Gv20030500.11"/>
    <property type="gene ID" value="AET7Gv20030500"/>
</dbReference>
<dbReference type="GO" id="GO:0015297">
    <property type="term" value="F:antiporter activity"/>
    <property type="evidence" value="ECO:0007669"/>
    <property type="project" value="InterPro"/>
</dbReference>
<dbReference type="Pfam" id="PF01554">
    <property type="entry name" value="MatE"/>
    <property type="match status" value="1"/>
</dbReference>
<sequence length="149" mass="15848">MNYNIWTLMVSVGFNAAVSVRVANELGAKHPKAAKFSVVVAVTTSAAVGLVFTLVTLVARKQLPRLFTDDEQVVKEAAKLGYLLAATIGLNSIQPVLSGVAIGAGWQSLVAWVNIGCYYLIGLPLAAVFGFKLKLNATVWGKDGQQSRL</sequence>
<dbReference type="PANTHER" id="PTHR11206">
    <property type="entry name" value="MULTIDRUG RESISTANCE PROTEIN"/>
    <property type="match status" value="1"/>
</dbReference>
<protein>
    <recommendedName>
        <fullName evidence="5">Protein TRANSPARENT TESTA 12</fullName>
    </recommendedName>
</protein>
<reference evidence="3" key="3">
    <citation type="journal article" date="2017" name="Nature">
        <title>Genome sequence of the progenitor of the wheat D genome Aegilops tauschii.</title>
        <authorList>
            <person name="Luo M.C."/>
            <person name="Gu Y.Q."/>
            <person name="Puiu D."/>
            <person name="Wang H."/>
            <person name="Twardziok S.O."/>
            <person name="Deal K.R."/>
            <person name="Huo N."/>
            <person name="Zhu T."/>
            <person name="Wang L."/>
            <person name="Wang Y."/>
            <person name="McGuire P.E."/>
            <person name="Liu S."/>
            <person name="Long H."/>
            <person name="Ramasamy R.K."/>
            <person name="Rodriguez J.C."/>
            <person name="Van S.L."/>
            <person name="Yuan L."/>
            <person name="Wang Z."/>
            <person name="Xia Z."/>
            <person name="Xiao L."/>
            <person name="Anderson O.D."/>
            <person name="Ouyang S."/>
            <person name="Liang Y."/>
            <person name="Zimin A.V."/>
            <person name="Pertea G."/>
            <person name="Qi P."/>
            <person name="Bennetzen J.L."/>
            <person name="Dai X."/>
            <person name="Dawson M.W."/>
            <person name="Muller H.G."/>
            <person name="Kugler K."/>
            <person name="Rivarola-Duarte L."/>
            <person name="Spannagl M."/>
            <person name="Mayer K.F.X."/>
            <person name="Lu F.H."/>
            <person name="Bevan M.W."/>
            <person name="Leroy P."/>
            <person name="Li P."/>
            <person name="You F.M."/>
            <person name="Sun Q."/>
            <person name="Liu Z."/>
            <person name="Lyons E."/>
            <person name="Wicker T."/>
            <person name="Salzberg S.L."/>
            <person name="Devos K.M."/>
            <person name="Dvorak J."/>
        </authorList>
    </citation>
    <scope>NUCLEOTIDE SEQUENCE [LARGE SCALE GENOMIC DNA]</scope>
    <source>
        <strain evidence="3">cv. AL8/78</strain>
    </source>
</reference>
<keyword evidence="2" id="KW-1133">Transmembrane helix</keyword>
<dbReference type="EnsemblPlants" id="AET7Gv20030500.11">
    <property type="protein sequence ID" value="AET7Gv20030500.11"/>
    <property type="gene ID" value="AET7Gv20030500"/>
</dbReference>
<organism evidence="3 4">
    <name type="scientific">Aegilops tauschii subsp. strangulata</name>
    <name type="common">Goatgrass</name>
    <dbReference type="NCBI Taxonomy" id="200361"/>
    <lineage>
        <taxon>Eukaryota</taxon>
        <taxon>Viridiplantae</taxon>
        <taxon>Streptophyta</taxon>
        <taxon>Embryophyta</taxon>
        <taxon>Tracheophyta</taxon>
        <taxon>Spermatophyta</taxon>
        <taxon>Magnoliopsida</taxon>
        <taxon>Liliopsida</taxon>
        <taxon>Poales</taxon>
        <taxon>Poaceae</taxon>
        <taxon>BOP clade</taxon>
        <taxon>Pooideae</taxon>
        <taxon>Triticodae</taxon>
        <taxon>Triticeae</taxon>
        <taxon>Triticinae</taxon>
        <taxon>Aegilops</taxon>
    </lineage>
</organism>
<evidence type="ECO:0000256" key="1">
    <source>
        <dbReference type="ARBA" id="ARBA00010199"/>
    </source>
</evidence>
<evidence type="ECO:0000313" key="4">
    <source>
        <dbReference type="Proteomes" id="UP000015105"/>
    </source>
</evidence>
<reference evidence="4" key="2">
    <citation type="journal article" date="2017" name="Nat. Plants">
        <title>The Aegilops tauschii genome reveals multiple impacts of transposons.</title>
        <authorList>
            <person name="Zhao G."/>
            <person name="Zou C."/>
            <person name="Li K."/>
            <person name="Wang K."/>
            <person name="Li T."/>
            <person name="Gao L."/>
            <person name="Zhang X."/>
            <person name="Wang H."/>
            <person name="Yang Z."/>
            <person name="Liu X."/>
            <person name="Jiang W."/>
            <person name="Mao L."/>
            <person name="Kong X."/>
            <person name="Jiao Y."/>
            <person name="Jia J."/>
        </authorList>
    </citation>
    <scope>NUCLEOTIDE SEQUENCE [LARGE SCALE GENOMIC DNA]</scope>
    <source>
        <strain evidence="4">cv. AL8/78</strain>
    </source>
</reference>
<dbReference type="AlphaFoldDB" id="A0A453QBU7"/>
<evidence type="ECO:0000256" key="2">
    <source>
        <dbReference type="SAM" id="Phobius"/>
    </source>
</evidence>
<keyword evidence="2" id="KW-0812">Transmembrane</keyword>
<accession>A0A453QBU7</accession>
<dbReference type="InterPro" id="IPR002528">
    <property type="entry name" value="MATE_fam"/>
</dbReference>